<evidence type="ECO:0000256" key="1">
    <source>
        <dbReference type="SAM" id="MobiDB-lite"/>
    </source>
</evidence>
<feature type="region of interest" description="Disordered" evidence="1">
    <location>
        <begin position="1"/>
        <end position="49"/>
    </location>
</feature>
<gene>
    <name evidence="2" type="ORF">M9458_042916</name>
</gene>
<evidence type="ECO:0000313" key="2">
    <source>
        <dbReference type="EMBL" id="KAL0159191.1"/>
    </source>
</evidence>
<dbReference type="Proteomes" id="UP001529510">
    <property type="component" value="Unassembled WGS sequence"/>
</dbReference>
<proteinExistence type="predicted"/>
<keyword evidence="3" id="KW-1185">Reference proteome</keyword>
<feature type="non-terminal residue" evidence="2">
    <location>
        <position position="74"/>
    </location>
</feature>
<comment type="caution">
    <text evidence="2">The sequence shown here is derived from an EMBL/GenBank/DDBJ whole genome shotgun (WGS) entry which is preliminary data.</text>
</comment>
<reference evidence="2 3" key="1">
    <citation type="submission" date="2024-05" db="EMBL/GenBank/DDBJ databases">
        <title>Genome sequencing and assembly of Indian major carp, Cirrhinus mrigala (Hamilton, 1822).</title>
        <authorList>
            <person name="Mohindra V."/>
            <person name="Chowdhury L.M."/>
            <person name="Lal K."/>
            <person name="Jena J.K."/>
        </authorList>
    </citation>
    <scope>NUCLEOTIDE SEQUENCE [LARGE SCALE GENOMIC DNA]</scope>
    <source>
        <strain evidence="2">CM1030</strain>
        <tissue evidence="2">Blood</tissue>
    </source>
</reference>
<protein>
    <submittedName>
        <fullName evidence="2">Uncharacterized protein</fullName>
    </submittedName>
</protein>
<accession>A0ABD0ND79</accession>
<sequence length="74" mass="7871">DASTTPDPVPSPPSPCSVELQPKPNMDGEPKPSATDEPIMSDQLREPATTLTMKEVSVKHEDAEEGPAHCTSTE</sequence>
<organism evidence="2 3">
    <name type="scientific">Cirrhinus mrigala</name>
    <name type="common">Mrigala</name>
    <dbReference type="NCBI Taxonomy" id="683832"/>
    <lineage>
        <taxon>Eukaryota</taxon>
        <taxon>Metazoa</taxon>
        <taxon>Chordata</taxon>
        <taxon>Craniata</taxon>
        <taxon>Vertebrata</taxon>
        <taxon>Euteleostomi</taxon>
        <taxon>Actinopterygii</taxon>
        <taxon>Neopterygii</taxon>
        <taxon>Teleostei</taxon>
        <taxon>Ostariophysi</taxon>
        <taxon>Cypriniformes</taxon>
        <taxon>Cyprinidae</taxon>
        <taxon>Labeoninae</taxon>
        <taxon>Labeonini</taxon>
        <taxon>Cirrhinus</taxon>
    </lineage>
</organism>
<name>A0ABD0ND79_CIRMR</name>
<evidence type="ECO:0000313" key="3">
    <source>
        <dbReference type="Proteomes" id="UP001529510"/>
    </source>
</evidence>
<dbReference type="EMBL" id="JAMKFB020000022">
    <property type="protein sequence ID" value="KAL0159191.1"/>
    <property type="molecule type" value="Genomic_DNA"/>
</dbReference>
<feature type="non-terminal residue" evidence="2">
    <location>
        <position position="1"/>
    </location>
</feature>
<dbReference type="AlphaFoldDB" id="A0ABD0ND79"/>